<proteinExistence type="predicted"/>
<sequence>AHVDFSQRVQLLLYGLRQRRLYLQAVQYESQTSSCVRLLNLLSHLATKHPDHLAVFEASQQGQTLQNHGFVDARAMEIFKWMEWVIMRNLPLSEVDDTLTRGLAGIKPVSSQTLLRHMRHVTCCRRLSFSGTASV</sequence>
<accession>W2FLS2</accession>
<gene>
    <name evidence="1" type="ORF">L915_21173</name>
</gene>
<dbReference type="AlphaFoldDB" id="W2FLS2"/>
<dbReference type="Proteomes" id="UP000053236">
    <property type="component" value="Unassembled WGS sequence"/>
</dbReference>
<name>W2FLS2_PHYNI</name>
<evidence type="ECO:0000313" key="1">
    <source>
        <dbReference type="EMBL" id="ETK71614.1"/>
    </source>
</evidence>
<dbReference type="EMBL" id="KI689784">
    <property type="protein sequence ID" value="ETK71614.1"/>
    <property type="molecule type" value="Genomic_DNA"/>
</dbReference>
<dbReference type="VEuPathDB" id="FungiDB:PPTG_16263"/>
<protein>
    <submittedName>
        <fullName evidence="1">Uncharacterized protein</fullName>
    </submittedName>
</protein>
<feature type="non-terminal residue" evidence="1">
    <location>
        <position position="1"/>
    </location>
</feature>
<organism evidence="1">
    <name type="scientific">Phytophthora nicotianae</name>
    <name type="common">Potato buckeye rot agent</name>
    <name type="synonym">Phytophthora parasitica</name>
    <dbReference type="NCBI Taxonomy" id="4792"/>
    <lineage>
        <taxon>Eukaryota</taxon>
        <taxon>Sar</taxon>
        <taxon>Stramenopiles</taxon>
        <taxon>Oomycota</taxon>
        <taxon>Peronosporomycetes</taxon>
        <taxon>Peronosporales</taxon>
        <taxon>Peronosporaceae</taxon>
        <taxon>Phytophthora</taxon>
    </lineage>
</organism>
<reference evidence="1" key="1">
    <citation type="submission" date="2013-11" db="EMBL/GenBank/DDBJ databases">
        <title>The Genome Sequence of Phytophthora parasitica CJ02B3.</title>
        <authorList>
            <consortium name="The Broad Institute Genomics Platform"/>
            <person name="Russ C."/>
            <person name="Tyler B."/>
            <person name="Panabieres F."/>
            <person name="Shan W."/>
            <person name="Tripathy S."/>
            <person name="Grunwald N."/>
            <person name="Machado M."/>
            <person name="Johnson C.S."/>
            <person name="Arredondo F."/>
            <person name="Hong C."/>
            <person name="Coffey M."/>
            <person name="Young S.K."/>
            <person name="Zeng Q."/>
            <person name="Gargeya S."/>
            <person name="Fitzgerald M."/>
            <person name="Abouelleil A."/>
            <person name="Alvarado L."/>
            <person name="Chapman S.B."/>
            <person name="Gainer-Dewar J."/>
            <person name="Goldberg J."/>
            <person name="Griggs A."/>
            <person name="Gujja S."/>
            <person name="Hansen M."/>
            <person name="Howarth C."/>
            <person name="Imamovic A."/>
            <person name="Ireland A."/>
            <person name="Larimer J."/>
            <person name="McCowan C."/>
            <person name="Murphy C."/>
            <person name="Pearson M."/>
            <person name="Poon T.W."/>
            <person name="Priest M."/>
            <person name="Roberts A."/>
            <person name="Saif S."/>
            <person name="Shea T."/>
            <person name="Sykes S."/>
            <person name="Wortman J."/>
            <person name="Nusbaum C."/>
            <person name="Birren B."/>
        </authorList>
    </citation>
    <scope>NUCLEOTIDE SEQUENCE [LARGE SCALE GENOMIC DNA]</scope>
    <source>
        <strain evidence="1">CJ02B3</strain>
    </source>
</reference>